<accession>A0A3E1F0F5</accession>
<dbReference type="Gene3D" id="3.40.630.10">
    <property type="entry name" value="Zn peptidases"/>
    <property type="match status" value="1"/>
</dbReference>
<reference evidence="7 8" key="1">
    <citation type="submission" date="2018-08" db="EMBL/GenBank/DDBJ databases">
        <title>The draft genome squence of Brumimicrobium sp. N62.</title>
        <authorList>
            <person name="Du Z.-J."/>
            <person name="Luo H.-R."/>
        </authorList>
    </citation>
    <scope>NUCLEOTIDE SEQUENCE [LARGE SCALE GENOMIC DNA]</scope>
    <source>
        <strain evidence="7 8">N62</strain>
    </source>
</reference>
<keyword evidence="3" id="KW-0645">Protease</keyword>
<dbReference type="EMBL" id="QURB01000002">
    <property type="protein sequence ID" value="RFC55296.1"/>
    <property type="molecule type" value="Genomic_DNA"/>
</dbReference>
<dbReference type="Gene3D" id="3.40.220.10">
    <property type="entry name" value="Leucine Aminopeptidase, subunit E, domain 1"/>
    <property type="match status" value="1"/>
</dbReference>
<protein>
    <submittedName>
        <fullName evidence="7">Peptidase M17</fullName>
    </submittedName>
</protein>
<proteinExistence type="inferred from homology"/>
<organism evidence="7 8">
    <name type="scientific">Brumimicrobium aurantiacum</name>
    <dbReference type="NCBI Taxonomy" id="1737063"/>
    <lineage>
        <taxon>Bacteria</taxon>
        <taxon>Pseudomonadati</taxon>
        <taxon>Bacteroidota</taxon>
        <taxon>Flavobacteriia</taxon>
        <taxon>Flavobacteriales</taxon>
        <taxon>Crocinitomicaceae</taxon>
        <taxon>Brumimicrobium</taxon>
    </lineage>
</organism>
<keyword evidence="2" id="KW-0031">Aminopeptidase</keyword>
<feature type="domain" description="Cytosol aminopeptidase" evidence="6">
    <location>
        <begin position="312"/>
        <end position="319"/>
    </location>
</feature>
<dbReference type="Proteomes" id="UP000257127">
    <property type="component" value="Unassembled WGS sequence"/>
</dbReference>
<dbReference type="InterPro" id="IPR043472">
    <property type="entry name" value="Macro_dom-like"/>
</dbReference>
<dbReference type="CDD" id="cd00433">
    <property type="entry name" value="Peptidase_M17"/>
    <property type="match status" value="1"/>
</dbReference>
<dbReference type="InterPro" id="IPR011356">
    <property type="entry name" value="Leucine_aapep/pepB"/>
</dbReference>
<dbReference type="PANTHER" id="PTHR11963">
    <property type="entry name" value="LEUCINE AMINOPEPTIDASE-RELATED"/>
    <property type="match status" value="1"/>
</dbReference>
<dbReference type="GO" id="GO:0006508">
    <property type="term" value="P:proteolysis"/>
    <property type="evidence" value="ECO:0007669"/>
    <property type="project" value="UniProtKB-KW"/>
</dbReference>
<keyword evidence="5" id="KW-0464">Manganese</keyword>
<name>A0A3E1F0F5_9FLAO</name>
<dbReference type="RefSeq" id="WP_116880276.1">
    <property type="nucleotide sequence ID" value="NZ_QURB01000002.1"/>
</dbReference>
<evidence type="ECO:0000256" key="5">
    <source>
        <dbReference type="ARBA" id="ARBA00023211"/>
    </source>
</evidence>
<dbReference type="InterPro" id="IPR000819">
    <property type="entry name" value="Peptidase_M17_C"/>
</dbReference>
<keyword evidence="4" id="KW-0378">Hydrolase</keyword>
<evidence type="ECO:0000256" key="4">
    <source>
        <dbReference type="ARBA" id="ARBA00022801"/>
    </source>
</evidence>
<dbReference type="AlphaFoldDB" id="A0A3E1F0F5"/>
<comment type="caution">
    <text evidence="7">The sequence shown here is derived from an EMBL/GenBank/DDBJ whole genome shotgun (WGS) entry which is preliminary data.</text>
</comment>
<dbReference type="GO" id="GO:0005737">
    <property type="term" value="C:cytoplasm"/>
    <property type="evidence" value="ECO:0007669"/>
    <property type="project" value="InterPro"/>
</dbReference>
<dbReference type="Pfam" id="PF00883">
    <property type="entry name" value="Peptidase_M17"/>
    <property type="match status" value="1"/>
</dbReference>
<dbReference type="PRINTS" id="PR00481">
    <property type="entry name" value="LAMNOPPTDASE"/>
</dbReference>
<evidence type="ECO:0000313" key="7">
    <source>
        <dbReference type="EMBL" id="RFC55296.1"/>
    </source>
</evidence>
<dbReference type="PROSITE" id="PS00631">
    <property type="entry name" value="CYTOSOL_AP"/>
    <property type="match status" value="1"/>
</dbReference>
<evidence type="ECO:0000256" key="2">
    <source>
        <dbReference type="ARBA" id="ARBA00022438"/>
    </source>
</evidence>
<evidence type="ECO:0000313" key="8">
    <source>
        <dbReference type="Proteomes" id="UP000257127"/>
    </source>
</evidence>
<sequence>MIKQGKEYTKDKHIVFVFNKDFELIEGLPSIAEEQAKTFMKSEDKTDFLKLGNQFIFFVKTQDNLEKMRVAGHGIRKQLAKSAKEIFISGEGEPALALAEGLALSNYQFLKYFKDADKKRYQLSEINLLNDFEEKEISRLNNTTKAVFWARDMVNEPLSYLTAPQLAKEIQSFDHVENLSVTVFDKKKIEELKMGGLLAVNLGSVDEPTFTIAEYKPKNPKNKKPIVLVGKGVVYDTGGLSLKPTAGSMDIMKSDMGGAACIAGTIYAAAMNQLDLHIIALIPATDNRPGKNAYAPGDVIKMYDGTTVEVLNTDAEGRMILADALAYSNELNPELVIDAATLTGAAVAAVGQKGACVMGNANQETISQLISSGSTVHERLVQFPFWDDYAEDLKSNIADMKNLGGKFAGMVTAGKFLEHFVDAPYIHLDIAGPAFLSSEDNYKGKGGTGTGVRLLNNFLEKY</sequence>
<gene>
    <name evidence="7" type="ORF">DXU93_05605</name>
</gene>
<dbReference type="SUPFAM" id="SSF53187">
    <property type="entry name" value="Zn-dependent exopeptidases"/>
    <property type="match status" value="1"/>
</dbReference>
<dbReference type="GO" id="GO:0070006">
    <property type="term" value="F:metalloaminopeptidase activity"/>
    <property type="evidence" value="ECO:0007669"/>
    <property type="project" value="InterPro"/>
</dbReference>
<evidence type="ECO:0000256" key="1">
    <source>
        <dbReference type="ARBA" id="ARBA00009528"/>
    </source>
</evidence>
<keyword evidence="8" id="KW-1185">Reference proteome</keyword>
<evidence type="ECO:0000259" key="6">
    <source>
        <dbReference type="PROSITE" id="PS00631"/>
    </source>
</evidence>
<comment type="similarity">
    <text evidence="1">Belongs to the peptidase M17 family.</text>
</comment>
<dbReference type="PANTHER" id="PTHR11963:SF23">
    <property type="entry name" value="CYTOSOL AMINOPEPTIDASE"/>
    <property type="match status" value="1"/>
</dbReference>
<dbReference type="OrthoDB" id="9809354at2"/>
<dbReference type="GO" id="GO:0030145">
    <property type="term" value="F:manganese ion binding"/>
    <property type="evidence" value="ECO:0007669"/>
    <property type="project" value="InterPro"/>
</dbReference>
<evidence type="ECO:0000256" key="3">
    <source>
        <dbReference type="ARBA" id="ARBA00022670"/>
    </source>
</evidence>